<dbReference type="Pfam" id="PF09754">
    <property type="entry name" value="PAC2"/>
    <property type="match status" value="1"/>
</dbReference>
<dbReference type="InterPro" id="IPR019151">
    <property type="entry name" value="Proteasome_assmbl_chaperone_2"/>
</dbReference>
<proteinExistence type="predicted"/>
<dbReference type="Gene3D" id="3.40.50.10900">
    <property type="entry name" value="PAC-like subunit"/>
    <property type="match status" value="1"/>
</dbReference>
<organism evidence="1">
    <name type="scientific">freshwater metagenome</name>
    <dbReference type="NCBI Taxonomy" id="449393"/>
    <lineage>
        <taxon>unclassified sequences</taxon>
        <taxon>metagenomes</taxon>
        <taxon>ecological metagenomes</taxon>
    </lineage>
</organism>
<dbReference type="EMBL" id="CAEZUN010000231">
    <property type="protein sequence ID" value="CAB4613561.1"/>
    <property type="molecule type" value="Genomic_DNA"/>
</dbReference>
<dbReference type="InterPro" id="IPR038389">
    <property type="entry name" value="PSMG2_sf"/>
</dbReference>
<dbReference type="InterPro" id="IPR008492">
    <property type="entry name" value="Rv2714-like"/>
</dbReference>
<reference evidence="1" key="1">
    <citation type="submission" date="2020-05" db="EMBL/GenBank/DDBJ databases">
        <authorList>
            <person name="Chiriac C."/>
            <person name="Salcher M."/>
            <person name="Ghai R."/>
            <person name="Kavagutti S V."/>
        </authorList>
    </citation>
    <scope>NUCLEOTIDE SEQUENCE</scope>
</reference>
<evidence type="ECO:0000313" key="1">
    <source>
        <dbReference type="EMBL" id="CAB4613561.1"/>
    </source>
</evidence>
<name>A0A6J6HIF4_9ZZZZ</name>
<accession>A0A6J6HIF4</accession>
<protein>
    <submittedName>
        <fullName evidence="1">Unannotated protein</fullName>
    </submittedName>
</protein>
<gene>
    <name evidence="1" type="ORF">UFOPK1826_01422</name>
</gene>
<dbReference type="AlphaFoldDB" id="A0A6J6HIF4"/>
<dbReference type="SUPFAM" id="SSF159659">
    <property type="entry name" value="Cgl1923-like"/>
    <property type="match status" value="1"/>
</dbReference>
<dbReference type="PIRSF" id="PIRSF028754">
    <property type="entry name" value="UCP028754"/>
    <property type="match status" value="1"/>
</dbReference>
<sequence>MSTIDHVRWLSKPSLKNPTFVAAFTGWNDAGDAASNAVNNLVQGWGATPLATIDPEPFTDYSKDRPHVRLQDGIKRRIVWPTVGLWHVAGAGGDIILALGPEPSLKWKLFSNQFLSIAEKFNASMFLTLGSLLADVPHSRPVQIIGSATDDELIQRFNLQRSRYEGPTGIVGILHDAYDKGSIPSASLWAAVPAYASHVPSPKASLALMRRACEIIGTPAPLATVMNLIERYEEQVDSLVQDDEDLSSYVERLETMTDNGMSIDDEVDDSQLQFDFAGDSDEPADSGNLMDEVEQFLREQNGN</sequence>